<protein>
    <submittedName>
        <fullName evidence="1">Uncharacterized protein</fullName>
    </submittedName>
</protein>
<evidence type="ECO:0000313" key="1">
    <source>
        <dbReference type="EMBL" id="KAI9902539.1"/>
    </source>
</evidence>
<reference evidence="1" key="1">
    <citation type="submission" date="2022-10" db="EMBL/GenBank/DDBJ databases">
        <title>Complete Genome of Trichothecium roseum strain YXFP-22015, a Plant Pathogen Isolated from Citrus.</title>
        <authorList>
            <person name="Wang Y."/>
            <person name="Zhu L."/>
        </authorList>
    </citation>
    <scope>NUCLEOTIDE SEQUENCE</scope>
    <source>
        <strain evidence="1">YXFP-22015</strain>
    </source>
</reference>
<organism evidence="1 2">
    <name type="scientific">Trichothecium roseum</name>
    <dbReference type="NCBI Taxonomy" id="47278"/>
    <lineage>
        <taxon>Eukaryota</taxon>
        <taxon>Fungi</taxon>
        <taxon>Dikarya</taxon>
        <taxon>Ascomycota</taxon>
        <taxon>Pezizomycotina</taxon>
        <taxon>Sordariomycetes</taxon>
        <taxon>Hypocreomycetidae</taxon>
        <taxon>Hypocreales</taxon>
        <taxon>Hypocreales incertae sedis</taxon>
        <taxon>Trichothecium</taxon>
    </lineage>
</organism>
<comment type="caution">
    <text evidence="1">The sequence shown here is derived from an EMBL/GenBank/DDBJ whole genome shotgun (WGS) entry which is preliminary data.</text>
</comment>
<accession>A0ACC0V8B7</accession>
<name>A0ACC0V8B7_9HYPO</name>
<dbReference type="EMBL" id="CM047941">
    <property type="protein sequence ID" value="KAI9902539.1"/>
    <property type="molecule type" value="Genomic_DNA"/>
</dbReference>
<gene>
    <name evidence="1" type="ORF">N3K66_001891</name>
</gene>
<dbReference type="Proteomes" id="UP001163324">
    <property type="component" value="Chromosome 2"/>
</dbReference>
<sequence>MDIIDILDNVGNVDMTECNTCQKAPPEVILRPCAKCSTTPYCSRDCQKADWKSHKKICARQAEFRASPTSLSPPKGLSSIQGSVKTPFARLDKGTWLHGRPEKDVYGLLIDAYRMRVEDMYKIEGEADNDSIYGGAADGLQGFRRFLERVEACPGLLPSWWDATKKSECEQFGMGSSRWFDLRAAVEKSDIVKHYGESKFPMQLRMFAEAVYGQGPGGADATAMRRIMMKKEQQGRV</sequence>
<proteinExistence type="predicted"/>
<keyword evidence="2" id="KW-1185">Reference proteome</keyword>
<evidence type="ECO:0000313" key="2">
    <source>
        <dbReference type="Proteomes" id="UP001163324"/>
    </source>
</evidence>